<protein>
    <recommendedName>
        <fullName evidence="4">EF-hand domain-containing protein</fullName>
    </recommendedName>
</protein>
<evidence type="ECO:0008006" key="4">
    <source>
        <dbReference type="Google" id="ProtNLM"/>
    </source>
</evidence>
<gene>
    <name evidence="3" type="ORF">TBIB3V08_LOCUS8584</name>
</gene>
<keyword evidence="1" id="KW-0106">Calcium</keyword>
<feature type="region of interest" description="Disordered" evidence="2">
    <location>
        <begin position="1"/>
        <end position="26"/>
    </location>
</feature>
<accession>A0A7R9I3G1</accession>
<dbReference type="EMBL" id="OD567862">
    <property type="protein sequence ID" value="CAD7446250.1"/>
    <property type="molecule type" value="Genomic_DNA"/>
</dbReference>
<evidence type="ECO:0000313" key="3">
    <source>
        <dbReference type="EMBL" id="CAD7446250.1"/>
    </source>
</evidence>
<organism evidence="3">
    <name type="scientific">Timema bartmani</name>
    <dbReference type="NCBI Taxonomy" id="61472"/>
    <lineage>
        <taxon>Eukaryota</taxon>
        <taxon>Metazoa</taxon>
        <taxon>Ecdysozoa</taxon>
        <taxon>Arthropoda</taxon>
        <taxon>Hexapoda</taxon>
        <taxon>Insecta</taxon>
        <taxon>Pterygota</taxon>
        <taxon>Neoptera</taxon>
        <taxon>Polyneoptera</taxon>
        <taxon>Phasmatodea</taxon>
        <taxon>Timematodea</taxon>
        <taxon>Timematoidea</taxon>
        <taxon>Timematidae</taxon>
        <taxon>Timema</taxon>
    </lineage>
</organism>
<dbReference type="PROSITE" id="PS00018">
    <property type="entry name" value="EF_HAND_1"/>
    <property type="match status" value="1"/>
</dbReference>
<evidence type="ECO:0000256" key="2">
    <source>
        <dbReference type="SAM" id="MobiDB-lite"/>
    </source>
</evidence>
<proteinExistence type="predicted"/>
<dbReference type="InterPro" id="IPR018247">
    <property type="entry name" value="EF_Hand_1_Ca_BS"/>
</dbReference>
<name>A0A7R9I3G1_9NEOP</name>
<dbReference type="InterPro" id="IPR011992">
    <property type="entry name" value="EF-hand-dom_pair"/>
</dbReference>
<dbReference type="AlphaFoldDB" id="A0A7R9I3G1"/>
<dbReference type="SUPFAM" id="SSF47473">
    <property type="entry name" value="EF-hand"/>
    <property type="match status" value="1"/>
</dbReference>
<sequence>MLPGNAQAPGKLPQLTMPEPTAKRHLTHRPRFEEMAEIHTYYCKYSGKKYLLAEEWKEGFLAPVGTRSKYQAPPLMEGGLQWDGKIDYNDFYTLYFLGAGCNGDVNQENAKDAASLGYRVAQHPWTSRPRAVSRWVPKKLQPPNPNGWDDPYQARSGPGRLELTIPPPLPVTHCDKPTHKCWSVNYWLGNTDLQYPGYKLRGNRVTLGGADTIRRFMLRKVMDNVLRFARRPVDVHLSETIFKTWKSVDCNRDGKIDCNDFYALHFLGAGCKGDVDQEDAEDAARFRKCLATLE</sequence>
<reference evidence="3" key="1">
    <citation type="submission" date="2020-11" db="EMBL/GenBank/DDBJ databases">
        <authorList>
            <person name="Tran Van P."/>
        </authorList>
    </citation>
    <scope>NUCLEOTIDE SEQUENCE</scope>
</reference>
<evidence type="ECO:0000256" key="1">
    <source>
        <dbReference type="ARBA" id="ARBA00022837"/>
    </source>
</evidence>